<protein>
    <submittedName>
        <fullName evidence="1">Uncharacterized protein</fullName>
    </submittedName>
</protein>
<evidence type="ECO:0000313" key="2">
    <source>
        <dbReference type="Proteomes" id="UP000600214"/>
    </source>
</evidence>
<organism evidence="1 2">
    <name type="scientific">Dyadobacter endophyticus</name>
    <dbReference type="NCBI Taxonomy" id="1749036"/>
    <lineage>
        <taxon>Bacteria</taxon>
        <taxon>Pseudomonadati</taxon>
        <taxon>Bacteroidota</taxon>
        <taxon>Cytophagia</taxon>
        <taxon>Cytophagales</taxon>
        <taxon>Spirosomataceae</taxon>
        <taxon>Dyadobacter</taxon>
    </lineage>
</organism>
<comment type="caution">
    <text evidence="1">The sequence shown here is derived from an EMBL/GenBank/DDBJ whole genome shotgun (WGS) entry which is preliminary data.</text>
</comment>
<proteinExistence type="predicted"/>
<dbReference type="Proteomes" id="UP000600214">
    <property type="component" value="Unassembled WGS sequence"/>
</dbReference>
<sequence length="99" mass="11484">MKTRLIQHHVPKPVDLDRLTTPYTPDFFKEFGAILYQFLPAAKGTELLPGEVKYGYKFYLLDDPSKEGVFYLSSHKDMDTLKSRSKFLSRVEKEILKVA</sequence>
<name>A0ABQ1YCM4_9BACT</name>
<dbReference type="EMBL" id="BMIA01000001">
    <property type="protein sequence ID" value="GGH20437.1"/>
    <property type="molecule type" value="Genomic_DNA"/>
</dbReference>
<accession>A0ABQ1YCM4</accession>
<reference evidence="2" key="1">
    <citation type="journal article" date="2019" name="Int. J. Syst. Evol. Microbiol.">
        <title>The Global Catalogue of Microorganisms (GCM) 10K type strain sequencing project: providing services to taxonomists for standard genome sequencing and annotation.</title>
        <authorList>
            <consortium name="The Broad Institute Genomics Platform"/>
            <consortium name="The Broad Institute Genome Sequencing Center for Infectious Disease"/>
            <person name="Wu L."/>
            <person name="Ma J."/>
        </authorList>
    </citation>
    <scope>NUCLEOTIDE SEQUENCE [LARGE SCALE GENOMIC DNA]</scope>
    <source>
        <strain evidence="2">CGMCC 1.15288</strain>
    </source>
</reference>
<dbReference type="RefSeq" id="WP_188927586.1">
    <property type="nucleotide sequence ID" value="NZ_BMIA01000001.1"/>
</dbReference>
<keyword evidence="2" id="KW-1185">Reference proteome</keyword>
<gene>
    <name evidence="1" type="ORF">GCM10007423_00850</name>
</gene>
<evidence type="ECO:0000313" key="1">
    <source>
        <dbReference type="EMBL" id="GGH20437.1"/>
    </source>
</evidence>